<dbReference type="SUPFAM" id="SSF50965">
    <property type="entry name" value="Galactose oxidase, central domain"/>
    <property type="match status" value="1"/>
</dbReference>
<name>X6PFQ2_RETFI</name>
<dbReference type="InterPro" id="IPR015915">
    <property type="entry name" value="Kelch-typ_b-propeller"/>
</dbReference>
<dbReference type="EMBL" id="ASPP01000154">
    <property type="protein sequence ID" value="ETO36908.1"/>
    <property type="molecule type" value="Genomic_DNA"/>
</dbReference>
<proteinExistence type="predicted"/>
<protein>
    <recommendedName>
        <fullName evidence="4">Kelch motif family protein</fullName>
    </recommendedName>
</protein>
<keyword evidence="3" id="KW-1185">Reference proteome</keyword>
<accession>X6PFQ2</accession>
<evidence type="ECO:0000313" key="2">
    <source>
        <dbReference type="EMBL" id="ETO36908.1"/>
    </source>
</evidence>
<evidence type="ECO:0000313" key="3">
    <source>
        <dbReference type="Proteomes" id="UP000023152"/>
    </source>
</evidence>
<dbReference type="Proteomes" id="UP000023152">
    <property type="component" value="Unassembled WGS sequence"/>
</dbReference>
<reference evidence="2 3" key="1">
    <citation type="journal article" date="2013" name="Curr. Biol.">
        <title>The Genome of the Foraminiferan Reticulomyxa filosa.</title>
        <authorList>
            <person name="Glockner G."/>
            <person name="Hulsmann N."/>
            <person name="Schleicher M."/>
            <person name="Noegel A.A."/>
            <person name="Eichinger L."/>
            <person name="Gallinger C."/>
            <person name="Pawlowski J."/>
            <person name="Sierra R."/>
            <person name="Euteneuer U."/>
            <person name="Pillet L."/>
            <person name="Moustafa A."/>
            <person name="Platzer M."/>
            <person name="Groth M."/>
            <person name="Szafranski K."/>
            <person name="Schliwa M."/>
        </authorList>
    </citation>
    <scope>NUCLEOTIDE SEQUENCE [LARGE SCALE GENOMIC DNA]</scope>
</reference>
<comment type="caution">
    <text evidence="2">The sequence shown here is derived from an EMBL/GenBank/DDBJ whole genome shotgun (WGS) entry which is preliminary data.</text>
</comment>
<evidence type="ECO:0000256" key="1">
    <source>
        <dbReference type="SAM" id="MobiDB-lite"/>
    </source>
</evidence>
<sequence length="377" mass="43855">MAKQTTTQKPTPLQGFNESSTPLSKSQQQQATTSTPFQDLKELLTPLSDSQCVTYKHEVLICGGRYQRACYSYHTLKNEYKIICHYPSDVQLYGHCVVKLVDNNNKDTNQITLLSFGGSKHARHTLVMKYVNAWSNDNDNESNILNKYNQWIPFTDNHNHPIQIGRYNDEYVGVRAVIGGRNNHLLFITYSPKNISVFDLNTFKFIKHDTLPTNNYINFHCFVSKSREQEMMKTNEEKNEQNYRMLLFCFETGLSMEYDENNNTFQFHQLSVCDNLKPFFQYAYVCINDVILFFGGYDWHKEVVSKSVHKYSIRENKWITFQNTLPSPLHSCVAILSEDSTCVHIIGGYSEKNKIVPTHVKTKLYLWDVPHLVCLFK</sequence>
<gene>
    <name evidence="2" type="ORF">RFI_00153</name>
</gene>
<evidence type="ECO:0008006" key="4">
    <source>
        <dbReference type="Google" id="ProtNLM"/>
    </source>
</evidence>
<feature type="compositionally biased region" description="Polar residues" evidence="1">
    <location>
        <begin position="14"/>
        <end position="23"/>
    </location>
</feature>
<organism evidence="2 3">
    <name type="scientific">Reticulomyxa filosa</name>
    <dbReference type="NCBI Taxonomy" id="46433"/>
    <lineage>
        <taxon>Eukaryota</taxon>
        <taxon>Sar</taxon>
        <taxon>Rhizaria</taxon>
        <taxon>Retaria</taxon>
        <taxon>Foraminifera</taxon>
        <taxon>Monothalamids</taxon>
        <taxon>Reticulomyxidae</taxon>
        <taxon>Reticulomyxa</taxon>
    </lineage>
</organism>
<dbReference type="Gene3D" id="2.120.10.80">
    <property type="entry name" value="Kelch-type beta propeller"/>
    <property type="match status" value="2"/>
</dbReference>
<feature type="compositionally biased region" description="Low complexity" evidence="1">
    <location>
        <begin position="1"/>
        <end position="12"/>
    </location>
</feature>
<feature type="region of interest" description="Disordered" evidence="1">
    <location>
        <begin position="1"/>
        <end position="32"/>
    </location>
</feature>
<dbReference type="InterPro" id="IPR011043">
    <property type="entry name" value="Gal_Oxase/kelch_b-propeller"/>
</dbReference>
<dbReference type="AlphaFoldDB" id="X6PFQ2"/>